<dbReference type="AlphaFoldDB" id="A0A395J832"/>
<keyword evidence="3" id="KW-1185">Reference proteome</keyword>
<proteinExistence type="predicted"/>
<evidence type="ECO:0000259" key="1">
    <source>
        <dbReference type="Pfam" id="PF00350"/>
    </source>
</evidence>
<comment type="caution">
    <text evidence="2">The sequence shown here is derived from an EMBL/GenBank/DDBJ whole genome shotgun (WGS) entry which is preliminary data.</text>
</comment>
<dbReference type="InterPro" id="IPR045063">
    <property type="entry name" value="Dynamin_N"/>
</dbReference>
<dbReference type="Pfam" id="PF00350">
    <property type="entry name" value="Dynamin_N"/>
    <property type="match status" value="1"/>
</dbReference>
<protein>
    <recommendedName>
        <fullName evidence="1">Dynamin N-terminal domain-containing protein</fullName>
    </recommendedName>
</protein>
<reference evidence="2 3" key="1">
    <citation type="submission" date="2018-06" db="EMBL/GenBank/DDBJ databases">
        <title>Genome Sequence of the Brown Rot Fungal Pathogen Monilinia fructigena.</title>
        <authorList>
            <person name="Landi L."/>
            <person name="De Miccolis Angelini R.M."/>
            <person name="Pollastro S."/>
            <person name="Abate D."/>
            <person name="Faretra F."/>
            <person name="Romanazzi G."/>
        </authorList>
    </citation>
    <scope>NUCLEOTIDE SEQUENCE [LARGE SCALE GENOMIC DNA]</scope>
    <source>
        <strain evidence="2 3">Mfrg269</strain>
    </source>
</reference>
<gene>
    <name evidence="2" type="ORF">DID88_007324</name>
</gene>
<dbReference type="SUPFAM" id="SSF52540">
    <property type="entry name" value="P-loop containing nucleoside triphosphate hydrolases"/>
    <property type="match status" value="1"/>
</dbReference>
<dbReference type="Gene3D" id="3.40.50.300">
    <property type="entry name" value="P-loop containing nucleotide triphosphate hydrolases"/>
    <property type="match status" value="1"/>
</dbReference>
<accession>A0A395J832</accession>
<dbReference type="EMBL" id="QKRW01000001">
    <property type="protein sequence ID" value="RAL68610.1"/>
    <property type="molecule type" value="Genomic_DNA"/>
</dbReference>
<name>A0A395J832_9HELO</name>
<organism evidence="2 3">
    <name type="scientific">Monilinia fructigena</name>
    <dbReference type="NCBI Taxonomy" id="38457"/>
    <lineage>
        <taxon>Eukaryota</taxon>
        <taxon>Fungi</taxon>
        <taxon>Dikarya</taxon>
        <taxon>Ascomycota</taxon>
        <taxon>Pezizomycotina</taxon>
        <taxon>Leotiomycetes</taxon>
        <taxon>Helotiales</taxon>
        <taxon>Sclerotiniaceae</taxon>
        <taxon>Monilinia</taxon>
    </lineage>
</organism>
<sequence length="199" mass="22619">MASEHTNLKSLIRYDFGDEQTQAELELVDELHKLGVFKFFSLPQAVTEIPFPTDDKRCTRFATEIVHKRTSPGDAISVTVETIPDSSGIREQKDLLSSWRPLAFELTLDKETKNSVFKQAESVIIEDQVDVRPIRRAKHNRLSSSVLRITRRGPDENDSTIVDIPDLTRGDARNTEHQTAKTLVQHYMHNPRSIIVAVV</sequence>
<dbReference type="OrthoDB" id="3518359at2759"/>
<feature type="domain" description="Dynamin N-terminal" evidence="1">
    <location>
        <begin position="51"/>
        <end position="199"/>
    </location>
</feature>
<evidence type="ECO:0000313" key="2">
    <source>
        <dbReference type="EMBL" id="RAL68610.1"/>
    </source>
</evidence>
<dbReference type="Proteomes" id="UP000249056">
    <property type="component" value="Unassembled WGS sequence"/>
</dbReference>
<evidence type="ECO:0000313" key="3">
    <source>
        <dbReference type="Proteomes" id="UP000249056"/>
    </source>
</evidence>
<dbReference type="InterPro" id="IPR027417">
    <property type="entry name" value="P-loop_NTPase"/>
</dbReference>